<gene>
    <name evidence="1" type="ORF">QWZ10_24240</name>
</gene>
<organism evidence="1 2">
    <name type="scientific">Paracoccus cavernae</name>
    <dbReference type="NCBI Taxonomy" id="1571207"/>
    <lineage>
        <taxon>Bacteria</taxon>
        <taxon>Pseudomonadati</taxon>
        <taxon>Pseudomonadota</taxon>
        <taxon>Alphaproteobacteria</taxon>
        <taxon>Rhodobacterales</taxon>
        <taxon>Paracoccaceae</taxon>
        <taxon>Paracoccus</taxon>
    </lineage>
</organism>
<keyword evidence="2" id="KW-1185">Reference proteome</keyword>
<accession>A0ABT8DG63</accession>
<name>A0ABT8DG63_9RHOB</name>
<protein>
    <submittedName>
        <fullName evidence="1">Uncharacterized protein</fullName>
    </submittedName>
</protein>
<dbReference type="Proteomes" id="UP001243846">
    <property type="component" value="Unassembled WGS sequence"/>
</dbReference>
<dbReference type="RefSeq" id="WP_377687969.1">
    <property type="nucleotide sequence ID" value="NZ_JBHMDZ010000047.1"/>
</dbReference>
<evidence type="ECO:0000313" key="1">
    <source>
        <dbReference type="EMBL" id="MDN3714115.1"/>
    </source>
</evidence>
<evidence type="ECO:0000313" key="2">
    <source>
        <dbReference type="Proteomes" id="UP001243846"/>
    </source>
</evidence>
<reference evidence="2" key="1">
    <citation type="journal article" date="2019" name="Int. J. Syst. Evol. Microbiol.">
        <title>The Global Catalogue of Microorganisms (GCM) 10K type strain sequencing project: providing services to taxonomists for standard genome sequencing and annotation.</title>
        <authorList>
            <consortium name="The Broad Institute Genomics Platform"/>
            <consortium name="The Broad Institute Genome Sequencing Center for Infectious Disease"/>
            <person name="Wu L."/>
            <person name="Ma J."/>
        </authorList>
    </citation>
    <scope>NUCLEOTIDE SEQUENCE [LARGE SCALE GENOMIC DNA]</scope>
    <source>
        <strain evidence="2">CECT 8482</strain>
    </source>
</reference>
<sequence length="84" mass="8954">MVSYKGLAERGVEVLPRGGGTEFSMPQHTVLEAPSSLKWTVYENSIELGAFSYQVSGFCAAARIGSGAIARSARMSRSGGRTIR</sequence>
<comment type="caution">
    <text evidence="1">The sequence shown here is derived from an EMBL/GenBank/DDBJ whole genome shotgun (WGS) entry which is preliminary data.</text>
</comment>
<dbReference type="EMBL" id="JAUFRC010000003">
    <property type="protein sequence ID" value="MDN3714115.1"/>
    <property type="molecule type" value="Genomic_DNA"/>
</dbReference>
<proteinExistence type="predicted"/>